<dbReference type="OrthoDB" id="9773408at2"/>
<dbReference type="EMBL" id="JH600068">
    <property type="protein sequence ID" value="EIG52118.1"/>
    <property type="molecule type" value="Genomic_DNA"/>
</dbReference>
<dbReference type="InterPro" id="IPR012001">
    <property type="entry name" value="Thiamin_PyroP_enz_TPP-bd_dom"/>
</dbReference>
<dbReference type="InterPro" id="IPR045229">
    <property type="entry name" value="TPP_enz"/>
</dbReference>
<proteinExistence type="inferred from homology"/>
<comment type="similarity">
    <text evidence="1">Belongs to the TPP enzyme family.</text>
</comment>
<dbReference type="GO" id="GO:0003984">
    <property type="term" value="F:acetolactate synthase activity"/>
    <property type="evidence" value="ECO:0007669"/>
    <property type="project" value="TreeGrafter"/>
</dbReference>
<sequence>MNEKMPQERADTAQSKLPGPCNGAESLVATLVESGVDVCFANPGTSEMHFVSALDRIPGLRPVLCLFEGVVAGAADGYARMTGKPACTLLHLGPGFANAMANMHNARRAQSPMVNIVGDHATYHERYNAPLNSNVTGFAEAISHWVCRSRSPRTVAADAARAVQAARQAPGRVATLILPADTAWLPAERPAPRLEVCPPAKVAEEALDATIQALRSGRKTAILMRGAVLHGHGLQAAGRIAAKTGATLFCDTFTPRLRGGAGAPVVERLPYRGQDILRRLDGFGQLLLVGAEPPVSFFAYPGQESWLTPPHCEILTLSHPHEDGSGALAALAEAIGAPATGSVAPFEPPTLPPPGPLTAESVMRTVAALLPENAIVTDEGITSTLPYTGLLATAAPHDYLPLTGGSIGGILPLSTGAALAAPDRKVVCLEGDGSAMYTLQALWTQARERLDVVTVIYANRSYAVLNQELRLVQAASGGERARSLLDLHDPSLDWTRLAEGMGVSAVRAETTQAFADAFAAALRQCGPRLIEAVL</sequence>
<keyword evidence="5" id="KW-0436">Ligase</keyword>
<dbReference type="GO" id="GO:0044281">
    <property type="term" value="P:small molecule metabolic process"/>
    <property type="evidence" value="ECO:0007669"/>
    <property type="project" value="UniProtKB-ARBA"/>
</dbReference>
<dbReference type="Pfam" id="PF02775">
    <property type="entry name" value="TPP_enzyme_C"/>
    <property type="match status" value="1"/>
</dbReference>
<dbReference type="GO" id="GO:0016874">
    <property type="term" value="F:ligase activity"/>
    <property type="evidence" value="ECO:0007669"/>
    <property type="project" value="UniProtKB-KW"/>
</dbReference>
<dbReference type="eggNOG" id="COG0028">
    <property type="taxonomic scope" value="Bacteria"/>
</dbReference>
<dbReference type="GO" id="GO:0050660">
    <property type="term" value="F:flavin adenine dinucleotide binding"/>
    <property type="evidence" value="ECO:0007669"/>
    <property type="project" value="TreeGrafter"/>
</dbReference>
<evidence type="ECO:0000256" key="1">
    <source>
        <dbReference type="ARBA" id="ARBA00007812"/>
    </source>
</evidence>
<reference evidence="5" key="1">
    <citation type="submission" date="2011-11" db="EMBL/GenBank/DDBJ databases">
        <title>Improved High-Quality Draft sequence of Desulfovibrio sp. U5L.</title>
        <authorList>
            <consortium name="US DOE Joint Genome Institute"/>
            <person name="Lucas S."/>
            <person name="Han J."/>
            <person name="Lapidus A."/>
            <person name="Cheng J.-F."/>
            <person name="Goodwin L."/>
            <person name="Pitluck S."/>
            <person name="Peters L."/>
            <person name="Ovchinnikova G."/>
            <person name="Held B."/>
            <person name="Detter J.C."/>
            <person name="Han C."/>
            <person name="Tapia R."/>
            <person name="Land M."/>
            <person name="Hauser L."/>
            <person name="Kyrpides N."/>
            <person name="Ivanova N."/>
            <person name="Pagani I."/>
            <person name="Gabster J."/>
            <person name="Walker C."/>
            <person name="Stolyar S."/>
            <person name="Stahl D."/>
            <person name="Arkin A."/>
            <person name="Dehal P."/>
            <person name="Hazen T."/>
            <person name="Woyke T."/>
        </authorList>
    </citation>
    <scope>NUCLEOTIDE SEQUENCE [LARGE SCALE GENOMIC DNA]</scope>
    <source>
        <strain evidence="5">U5L</strain>
    </source>
</reference>
<dbReference type="PANTHER" id="PTHR18968:SF86">
    <property type="entry name" value="ACETOLACTATE SYNTHASE LARGE SUBUNIT ILVX-RELATED"/>
    <property type="match status" value="1"/>
</dbReference>
<dbReference type="CDD" id="cd02002">
    <property type="entry name" value="TPP_BFDC"/>
    <property type="match status" value="1"/>
</dbReference>
<dbReference type="InterPro" id="IPR029061">
    <property type="entry name" value="THDP-binding"/>
</dbReference>
<dbReference type="STRING" id="596152.DesU5LDRAFT_0412"/>
<protein>
    <submittedName>
        <fullName evidence="5">Thiamine pyrophosphate-dependent enzyme, possible carboligase or decarboxylase</fullName>
    </submittedName>
</protein>
<dbReference type="GO" id="GO:0030976">
    <property type="term" value="F:thiamine pyrophosphate binding"/>
    <property type="evidence" value="ECO:0007669"/>
    <property type="project" value="InterPro"/>
</dbReference>
<evidence type="ECO:0000256" key="2">
    <source>
        <dbReference type="ARBA" id="ARBA00023052"/>
    </source>
</evidence>
<dbReference type="SUPFAM" id="SSF52518">
    <property type="entry name" value="Thiamin diphosphate-binding fold (THDP-binding)"/>
    <property type="match status" value="2"/>
</dbReference>
<dbReference type="Pfam" id="PF02776">
    <property type="entry name" value="TPP_enzyme_N"/>
    <property type="match status" value="1"/>
</dbReference>
<accession>I2PX62</accession>
<dbReference type="Gene3D" id="3.40.50.970">
    <property type="match status" value="2"/>
</dbReference>
<dbReference type="NCBIfam" id="NF005760">
    <property type="entry name" value="PRK07586.1"/>
    <property type="match status" value="1"/>
</dbReference>
<dbReference type="AlphaFoldDB" id="I2PX62"/>
<dbReference type="HOGENOM" id="CLU_013748_8_0_7"/>
<organism evidence="5">
    <name type="scientific">Desulfovibrio sp. U5L</name>
    <dbReference type="NCBI Taxonomy" id="596152"/>
    <lineage>
        <taxon>Bacteria</taxon>
        <taxon>Pseudomonadati</taxon>
        <taxon>Thermodesulfobacteriota</taxon>
        <taxon>Desulfovibrionia</taxon>
        <taxon>Desulfovibrionales</taxon>
        <taxon>Desulfovibrionaceae</taxon>
        <taxon>Desulfovibrio</taxon>
    </lineage>
</organism>
<evidence type="ECO:0000259" key="3">
    <source>
        <dbReference type="Pfam" id="PF02775"/>
    </source>
</evidence>
<evidence type="ECO:0000313" key="5">
    <source>
        <dbReference type="EMBL" id="EIG52118.1"/>
    </source>
</evidence>
<gene>
    <name evidence="5" type="ORF">DesU5LDRAFT_0412</name>
</gene>
<keyword evidence="2" id="KW-0786">Thiamine pyrophosphate</keyword>
<feature type="domain" description="Thiamine pyrophosphate enzyme N-terminal TPP-binding" evidence="4">
    <location>
        <begin position="22"/>
        <end position="126"/>
    </location>
</feature>
<feature type="domain" description="Thiamine pyrophosphate enzyme TPP-binding" evidence="3">
    <location>
        <begin position="399"/>
        <end position="531"/>
    </location>
</feature>
<dbReference type="PANTHER" id="PTHR18968">
    <property type="entry name" value="THIAMINE PYROPHOSPHATE ENZYMES"/>
    <property type="match status" value="1"/>
</dbReference>
<name>I2PX62_9BACT</name>
<dbReference type="CDD" id="cd07035">
    <property type="entry name" value="TPP_PYR_POX_like"/>
    <property type="match status" value="1"/>
</dbReference>
<dbReference type="InterPro" id="IPR011766">
    <property type="entry name" value="TPP_enzyme_TPP-bd"/>
</dbReference>
<evidence type="ECO:0000259" key="4">
    <source>
        <dbReference type="Pfam" id="PF02776"/>
    </source>
</evidence>